<dbReference type="PROSITE" id="PS50104">
    <property type="entry name" value="TIR"/>
    <property type="match status" value="1"/>
</dbReference>
<dbReference type="AlphaFoldDB" id="A0A8T0JTA1"/>
<dbReference type="InterPro" id="IPR035897">
    <property type="entry name" value="Toll_tir_struct_dom_sf"/>
</dbReference>
<dbReference type="SUPFAM" id="SSF52200">
    <property type="entry name" value="Toll/Interleukin receptor TIR domain"/>
    <property type="match status" value="1"/>
</dbReference>
<dbReference type="SMART" id="SM00255">
    <property type="entry name" value="TIR"/>
    <property type="match status" value="1"/>
</dbReference>
<evidence type="ECO:0000256" key="1">
    <source>
        <dbReference type="ARBA" id="ARBA00023027"/>
    </source>
</evidence>
<evidence type="ECO:0000256" key="2">
    <source>
        <dbReference type="SAM" id="MobiDB-lite"/>
    </source>
</evidence>
<dbReference type="PANTHER" id="PTHR32009">
    <property type="entry name" value="TMV RESISTANCE PROTEIN N-LIKE"/>
    <property type="match status" value="1"/>
</dbReference>
<protein>
    <submittedName>
        <fullName evidence="4">Disease resistance protein</fullName>
    </submittedName>
</protein>
<accession>A0A8T0JTA1</accession>
<dbReference type="PANTHER" id="PTHR32009:SF160">
    <property type="entry name" value="DISEASE RESISTANCE PROTEIN (TIR-NBS-LRR CLASS)"/>
    <property type="match status" value="1"/>
</dbReference>
<feature type="region of interest" description="Disordered" evidence="2">
    <location>
        <begin position="208"/>
        <end position="227"/>
    </location>
</feature>
<dbReference type="EMBL" id="JABFOF010000009">
    <property type="protein sequence ID" value="KAG2380983.1"/>
    <property type="molecule type" value="Genomic_DNA"/>
</dbReference>
<gene>
    <name evidence="4" type="ORF">HKW66_Vig0203560</name>
</gene>
<dbReference type="Gene3D" id="3.40.50.10140">
    <property type="entry name" value="Toll/interleukin-1 receptor homology (TIR) domain"/>
    <property type="match status" value="1"/>
</dbReference>
<feature type="domain" description="TIR" evidence="3">
    <location>
        <begin position="22"/>
        <end position="181"/>
    </location>
</feature>
<dbReference type="Pfam" id="PF01582">
    <property type="entry name" value="TIR"/>
    <property type="match status" value="1"/>
</dbReference>
<evidence type="ECO:0000313" key="5">
    <source>
        <dbReference type="Proteomes" id="UP000743370"/>
    </source>
</evidence>
<sequence length="227" mass="26097">MEFASSSLSSSSSSFLTSEPHFIHDVFINFGGEDIGRRFVSHLHSVLLQSQVKTFISQENLHEGMKLEEQMRAIRHTKITIIVLSKSYTESPCCLLVLEKIIECHETFGQIVLPVFYEIDPLDVRHQKDDFGKALEDTARRSYSGEQLQHAPSRWSSALNRVAGMTGWDDTDFRTKTRTQSIQHRLTSGRPPSPDLYHQFRASVGEMAEETNEDWGRLRERVSRKRK</sequence>
<proteinExistence type="predicted"/>
<dbReference type="Proteomes" id="UP000743370">
    <property type="component" value="Unassembled WGS sequence"/>
</dbReference>
<comment type="caution">
    <text evidence="4">The sequence shown here is derived from an EMBL/GenBank/DDBJ whole genome shotgun (WGS) entry which is preliminary data.</text>
</comment>
<evidence type="ECO:0000259" key="3">
    <source>
        <dbReference type="PROSITE" id="PS50104"/>
    </source>
</evidence>
<dbReference type="GO" id="GO:0007165">
    <property type="term" value="P:signal transduction"/>
    <property type="evidence" value="ECO:0007669"/>
    <property type="project" value="InterPro"/>
</dbReference>
<organism evidence="4 5">
    <name type="scientific">Phaseolus angularis</name>
    <name type="common">Azuki bean</name>
    <name type="synonym">Vigna angularis</name>
    <dbReference type="NCBI Taxonomy" id="3914"/>
    <lineage>
        <taxon>Eukaryota</taxon>
        <taxon>Viridiplantae</taxon>
        <taxon>Streptophyta</taxon>
        <taxon>Embryophyta</taxon>
        <taxon>Tracheophyta</taxon>
        <taxon>Spermatophyta</taxon>
        <taxon>Magnoliopsida</taxon>
        <taxon>eudicotyledons</taxon>
        <taxon>Gunneridae</taxon>
        <taxon>Pentapetalae</taxon>
        <taxon>rosids</taxon>
        <taxon>fabids</taxon>
        <taxon>Fabales</taxon>
        <taxon>Fabaceae</taxon>
        <taxon>Papilionoideae</taxon>
        <taxon>50 kb inversion clade</taxon>
        <taxon>NPAAA clade</taxon>
        <taxon>indigoferoid/millettioid clade</taxon>
        <taxon>Phaseoleae</taxon>
        <taxon>Vigna</taxon>
    </lineage>
</organism>
<name>A0A8T0JTA1_PHAAN</name>
<reference evidence="4 5" key="1">
    <citation type="submission" date="2020-05" db="EMBL/GenBank/DDBJ databases">
        <title>Vigna angularis (adzuki bean) Var. LongXiaoDou No. 4 denovo assembly.</title>
        <authorList>
            <person name="Xiang H."/>
        </authorList>
    </citation>
    <scope>NUCLEOTIDE SEQUENCE [LARGE SCALE GENOMIC DNA]</scope>
    <source>
        <tissue evidence="4">Leaf</tissue>
    </source>
</reference>
<evidence type="ECO:0000313" key="4">
    <source>
        <dbReference type="EMBL" id="KAG2380983.1"/>
    </source>
</evidence>
<keyword evidence="1" id="KW-0520">NAD</keyword>
<dbReference type="InterPro" id="IPR000157">
    <property type="entry name" value="TIR_dom"/>
</dbReference>